<dbReference type="EMBL" id="JACRSV010000005">
    <property type="protein sequence ID" value="MBC8560909.1"/>
    <property type="molecule type" value="Genomic_DNA"/>
</dbReference>
<reference evidence="1" key="1">
    <citation type="submission" date="2020-08" db="EMBL/GenBank/DDBJ databases">
        <title>Genome public.</title>
        <authorList>
            <person name="Liu C."/>
            <person name="Sun Q."/>
        </authorList>
    </citation>
    <scope>NUCLEOTIDE SEQUENCE</scope>
    <source>
        <strain evidence="1">NSJ-33</strain>
    </source>
</reference>
<proteinExistence type="predicted"/>
<comment type="caution">
    <text evidence="1">The sequence shown here is derived from an EMBL/GenBank/DDBJ whole genome shotgun (WGS) entry which is preliminary data.</text>
</comment>
<evidence type="ECO:0000313" key="2">
    <source>
        <dbReference type="Proteomes" id="UP000610760"/>
    </source>
</evidence>
<dbReference type="PROSITE" id="PS51257">
    <property type="entry name" value="PROKAR_LIPOPROTEIN"/>
    <property type="match status" value="1"/>
</dbReference>
<name>A0A926I8E5_9FIRM</name>
<keyword evidence="2" id="KW-1185">Reference proteome</keyword>
<dbReference type="AlphaFoldDB" id="A0A926I8E5"/>
<protein>
    <recommendedName>
        <fullName evidence="3">DUF3221 domain-containing protein</fullName>
    </recommendedName>
</protein>
<dbReference type="Proteomes" id="UP000610760">
    <property type="component" value="Unassembled WGS sequence"/>
</dbReference>
<organism evidence="1 2">
    <name type="scientific">Fumia xinanensis</name>
    <dbReference type="NCBI Taxonomy" id="2763659"/>
    <lineage>
        <taxon>Bacteria</taxon>
        <taxon>Bacillati</taxon>
        <taxon>Bacillota</taxon>
        <taxon>Clostridia</taxon>
        <taxon>Eubacteriales</taxon>
        <taxon>Oscillospiraceae</taxon>
        <taxon>Fumia</taxon>
    </lineage>
</organism>
<sequence>MVGKLFAVLTAVIMFYGCQPKEDYITFTGVVEQVYENSILVAEADLQSGDRAMVGYEDGCKKPEMLSRGAHVRVKILPYIRETYPLGVDAVEIAILGEDQ</sequence>
<accession>A0A926I8E5</accession>
<gene>
    <name evidence="1" type="ORF">H8710_12615</name>
</gene>
<dbReference type="RefSeq" id="WP_249296202.1">
    <property type="nucleotide sequence ID" value="NZ_JACRSV010000005.1"/>
</dbReference>
<evidence type="ECO:0008006" key="3">
    <source>
        <dbReference type="Google" id="ProtNLM"/>
    </source>
</evidence>
<evidence type="ECO:0000313" key="1">
    <source>
        <dbReference type="EMBL" id="MBC8560909.1"/>
    </source>
</evidence>